<evidence type="ECO:0000313" key="4">
    <source>
        <dbReference type="Proteomes" id="UP000297453"/>
    </source>
</evidence>
<dbReference type="AlphaFoldDB" id="A0A4R9FY82"/>
<accession>A0A4R9FY82</accession>
<evidence type="ECO:0000259" key="2">
    <source>
        <dbReference type="Pfam" id="PF01361"/>
    </source>
</evidence>
<dbReference type="EMBL" id="RQEP01000012">
    <property type="protein sequence ID" value="TGK04006.1"/>
    <property type="molecule type" value="Genomic_DNA"/>
</dbReference>
<reference evidence="3" key="1">
    <citation type="journal article" date="2019" name="PLoS Negl. Trop. Dis.">
        <title>Revisiting the worldwide diversity of Leptospira species in the environment.</title>
        <authorList>
            <person name="Vincent A.T."/>
            <person name="Schiettekatte O."/>
            <person name="Bourhy P."/>
            <person name="Veyrier F.J."/>
            <person name="Picardeau M."/>
        </authorList>
    </citation>
    <scope>NUCLEOTIDE SEQUENCE [LARGE SCALE GENOMIC DNA]</scope>
    <source>
        <strain evidence="3">SSS9</strain>
    </source>
</reference>
<sequence>MLSFWKMTIVIHNKNWSKNTMPMIDVYAPTDLFPAGADRQLGEELTLAILRAEGVANPGPFHLDNTAAYIHRMAASTVQTASTALARTVRVQVITPPGALKREGQKQLVKEVTEIVAKISGDPSQAGRTWVILTEAAEGGWGLFGTAFGKEEFIALAAKAKAAQ</sequence>
<dbReference type="OrthoDB" id="1438441at2"/>
<dbReference type="InterPro" id="IPR014347">
    <property type="entry name" value="Tautomerase/MIF_sf"/>
</dbReference>
<gene>
    <name evidence="3" type="ORF">EHO59_10830</name>
</gene>
<keyword evidence="4" id="KW-1185">Reference proteome</keyword>
<name>A0A4R9FY82_9LEPT</name>
<organism evidence="3 4">
    <name type="scientific">Leptospira semungkisensis</name>
    <dbReference type="NCBI Taxonomy" id="2484985"/>
    <lineage>
        <taxon>Bacteria</taxon>
        <taxon>Pseudomonadati</taxon>
        <taxon>Spirochaetota</taxon>
        <taxon>Spirochaetia</taxon>
        <taxon>Leptospirales</taxon>
        <taxon>Leptospiraceae</taxon>
        <taxon>Leptospira</taxon>
    </lineage>
</organism>
<keyword evidence="1" id="KW-0413">Isomerase</keyword>
<comment type="caution">
    <text evidence="3">The sequence shown here is derived from an EMBL/GenBank/DDBJ whole genome shotgun (WGS) entry which is preliminary data.</text>
</comment>
<evidence type="ECO:0000313" key="3">
    <source>
        <dbReference type="EMBL" id="TGK04006.1"/>
    </source>
</evidence>
<dbReference type="Pfam" id="PF01361">
    <property type="entry name" value="Tautomerase"/>
    <property type="match status" value="1"/>
</dbReference>
<protein>
    <recommendedName>
        <fullName evidence="2">4-oxalocrotonate tautomerase-like domain-containing protein</fullName>
    </recommendedName>
</protein>
<dbReference type="SUPFAM" id="SSF55331">
    <property type="entry name" value="Tautomerase/MIF"/>
    <property type="match status" value="1"/>
</dbReference>
<dbReference type="GO" id="GO:0016853">
    <property type="term" value="F:isomerase activity"/>
    <property type="evidence" value="ECO:0007669"/>
    <property type="project" value="UniProtKB-KW"/>
</dbReference>
<dbReference type="RefSeq" id="WP_135587850.1">
    <property type="nucleotide sequence ID" value="NZ_RQEP01000012.1"/>
</dbReference>
<dbReference type="Proteomes" id="UP000297453">
    <property type="component" value="Unassembled WGS sequence"/>
</dbReference>
<proteinExistence type="predicted"/>
<dbReference type="InterPro" id="IPR004370">
    <property type="entry name" value="4-OT-like_dom"/>
</dbReference>
<feature type="domain" description="4-oxalocrotonate tautomerase-like" evidence="2">
    <location>
        <begin position="95"/>
        <end position="150"/>
    </location>
</feature>
<dbReference type="Gene3D" id="3.30.429.10">
    <property type="entry name" value="Macrophage Migration Inhibitory Factor"/>
    <property type="match status" value="1"/>
</dbReference>
<evidence type="ECO:0000256" key="1">
    <source>
        <dbReference type="ARBA" id="ARBA00023235"/>
    </source>
</evidence>